<gene>
    <name evidence="1" type="ORF">EVAR_25221_1</name>
</gene>
<dbReference type="AlphaFoldDB" id="A0A4C1WK76"/>
<evidence type="ECO:0000313" key="2">
    <source>
        <dbReference type="Proteomes" id="UP000299102"/>
    </source>
</evidence>
<dbReference type="Proteomes" id="UP000299102">
    <property type="component" value="Unassembled WGS sequence"/>
</dbReference>
<name>A0A4C1WK76_EUMVA</name>
<dbReference type="EMBL" id="BGZK01000567">
    <property type="protein sequence ID" value="GBP50524.1"/>
    <property type="molecule type" value="Genomic_DNA"/>
</dbReference>
<reference evidence="1 2" key="1">
    <citation type="journal article" date="2019" name="Commun. Biol.">
        <title>The bagworm genome reveals a unique fibroin gene that provides high tensile strength.</title>
        <authorList>
            <person name="Kono N."/>
            <person name="Nakamura H."/>
            <person name="Ohtoshi R."/>
            <person name="Tomita M."/>
            <person name="Numata K."/>
            <person name="Arakawa K."/>
        </authorList>
    </citation>
    <scope>NUCLEOTIDE SEQUENCE [LARGE SCALE GENOMIC DNA]</scope>
</reference>
<proteinExistence type="predicted"/>
<accession>A0A4C1WK76</accession>
<sequence>MVTSLLSVIEFVPFPGNSEGGGTTQNPVIAAQGRSRRPARQGRRTLMVVVHERQIAVPVTILRSRPLQLNWSKFNPSNWSLCDYEHQLDDRFVEVTCAGAGRDAALADNDVYSAIFPNLWSKGPKIKYFHFYGNVGNKKGGVESGSVEPAHHIIRKQFRAAEFRRPPPYSLRNTCKRLRNRPERTEQLHIYSLNKNWVLDHQQCKPLFTITFLFASVVRDGCRTNCSMGRKTVG</sequence>
<evidence type="ECO:0000313" key="1">
    <source>
        <dbReference type="EMBL" id="GBP50524.1"/>
    </source>
</evidence>
<organism evidence="1 2">
    <name type="scientific">Eumeta variegata</name>
    <name type="common">Bagworm moth</name>
    <name type="synonym">Eumeta japonica</name>
    <dbReference type="NCBI Taxonomy" id="151549"/>
    <lineage>
        <taxon>Eukaryota</taxon>
        <taxon>Metazoa</taxon>
        <taxon>Ecdysozoa</taxon>
        <taxon>Arthropoda</taxon>
        <taxon>Hexapoda</taxon>
        <taxon>Insecta</taxon>
        <taxon>Pterygota</taxon>
        <taxon>Neoptera</taxon>
        <taxon>Endopterygota</taxon>
        <taxon>Lepidoptera</taxon>
        <taxon>Glossata</taxon>
        <taxon>Ditrysia</taxon>
        <taxon>Tineoidea</taxon>
        <taxon>Psychidae</taxon>
        <taxon>Oiketicinae</taxon>
        <taxon>Eumeta</taxon>
    </lineage>
</organism>
<comment type="caution">
    <text evidence="1">The sequence shown here is derived from an EMBL/GenBank/DDBJ whole genome shotgun (WGS) entry which is preliminary data.</text>
</comment>
<keyword evidence="2" id="KW-1185">Reference proteome</keyword>
<protein>
    <submittedName>
        <fullName evidence="1">Uncharacterized protein</fullName>
    </submittedName>
</protein>